<evidence type="ECO:0000313" key="4">
    <source>
        <dbReference type="EMBL" id="TDX01795.1"/>
    </source>
</evidence>
<evidence type="ECO:0000313" key="5">
    <source>
        <dbReference type="Proteomes" id="UP000294498"/>
    </source>
</evidence>
<evidence type="ECO:0000256" key="2">
    <source>
        <dbReference type="SAM" id="SignalP"/>
    </source>
</evidence>
<dbReference type="Proteomes" id="UP000294498">
    <property type="component" value="Unassembled WGS sequence"/>
</dbReference>
<accession>A0A4R8DWC1</accession>
<dbReference type="Pfam" id="PF01433">
    <property type="entry name" value="Peptidase_M1"/>
    <property type="match status" value="1"/>
</dbReference>
<dbReference type="SUPFAM" id="SSF55486">
    <property type="entry name" value="Metalloproteases ('zincins'), catalytic domain"/>
    <property type="match status" value="1"/>
</dbReference>
<feature type="domain" description="Peptidase M1 membrane alanine aminopeptidase" evidence="3">
    <location>
        <begin position="365"/>
        <end position="557"/>
    </location>
</feature>
<evidence type="ECO:0000256" key="1">
    <source>
        <dbReference type="SAM" id="MobiDB-lite"/>
    </source>
</evidence>
<feature type="region of interest" description="Disordered" evidence="1">
    <location>
        <begin position="638"/>
        <end position="657"/>
    </location>
</feature>
<dbReference type="CDD" id="cd09604">
    <property type="entry name" value="M1_APN_like"/>
    <property type="match status" value="1"/>
</dbReference>
<dbReference type="GO" id="GO:0008270">
    <property type="term" value="F:zinc ion binding"/>
    <property type="evidence" value="ECO:0007669"/>
    <property type="project" value="InterPro"/>
</dbReference>
<dbReference type="Gene3D" id="1.10.390.10">
    <property type="entry name" value="Neutral Protease Domain 2"/>
    <property type="match status" value="1"/>
</dbReference>
<organism evidence="4 5">
    <name type="scientific">Dinghuibacter silviterrae</name>
    <dbReference type="NCBI Taxonomy" id="1539049"/>
    <lineage>
        <taxon>Bacteria</taxon>
        <taxon>Pseudomonadati</taxon>
        <taxon>Bacteroidota</taxon>
        <taxon>Chitinophagia</taxon>
        <taxon>Chitinophagales</taxon>
        <taxon>Chitinophagaceae</taxon>
        <taxon>Dinghuibacter</taxon>
    </lineage>
</organism>
<comment type="caution">
    <text evidence="4">The sequence shown here is derived from an EMBL/GenBank/DDBJ whole genome shotgun (WGS) entry which is preliminary data.</text>
</comment>
<feature type="signal peptide" evidence="2">
    <location>
        <begin position="1"/>
        <end position="22"/>
    </location>
</feature>
<dbReference type="EMBL" id="SODV01000001">
    <property type="protein sequence ID" value="TDX01795.1"/>
    <property type="molecule type" value="Genomic_DNA"/>
</dbReference>
<dbReference type="InterPro" id="IPR014782">
    <property type="entry name" value="Peptidase_M1_dom"/>
</dbReference>
<dbReference type="GO" id="GO:0008237">
    <property type="term" value="F:metallopeptidase activity"/>
    <property type="evidence" value="ECO:0007669"/>
    <property type="project" value="InterPro"/>
</dbReference>
<dbReference type="RefSeq" id="WP_133994433.1">
    <property type="nucleotide sequence ID" value="NZ_SODV01000001.1"/>
</dbReference>
<name>A0A4R8DWC1_9BACT</name>
<dbReference type="AlphaFoldDB" id="A0A4R8DWC1"/>
<gene>
    <name evidence="4" type="ORF">EDB95_2838</name>
</gene>
<protein>
    <recommendedName>
        <fullName evidence="3">Peptidase M1 membrane alanine aminopeptidase domain-containing protein</fullName>
    </recommendedName>
</protein>
<sequence length="657" mass="73836">MRKLIGFMALGGLLVGQQPVWAQTTPATTTTSNYDPHDAFGPLLYPSFGDDQRTADGRPGAKYWQNSADYQINARLDEVNHALSGTVVVTYKNNSPNALPFVWLQMDQNIYSLKSRGVATTDLSGGRWANRDQFDGGYTLHSVEVVDATTGKGTAVDPLVSDTRMQLKLPSELKPGGTLKLKIVYDFKIPEYGTDRMGRIETKNGWIYELAQWYPRMCVYDNVLGWNTQPYLGQGEFYLEYGTIDYAVNVPADMIVGGSGELVNPKEVLTPTQQKRLADARVSDKTVMIRSANEVTDASSRPASGRLTWKFHCANTRDVAWAASKAFVWDAARMNLPSGKKSLAESLYPVESVGDSAWGRGTEYTKGAIEFYSKYLYEFPYPSATNVGGRVGGMEYPGIVFCSYRSRMRGLWGVTSHEFGHTWFPMIVGSNERKYAWMDEGFNTFINGVADSAFDNGEYFRPVKSRTGMARAYFGVDPMLTLPDAMRSTMAWGTLSYSKPGSGLELLREEILGKERFDYAFRYYVHNWAFKHPTPWDFFHAIENASGENLDYFWRGWFLNSWKIDFAVTGVEYVKNDPTQGASITIECKEKLPMPVTVEVTESNGNKGRVQLPVEIWMKGGVWKFHYSSTSALSQVTIDPDNRYPDVDPNNNTWKAQ</sequence>
<dbReference type="InterPro" id="IPR027268">
    <property type="entry name" value="Peptidase_M4/M1_CTD_sf"/>
</dbReference>
<proteinExistence type="predicted"/>
<keyword evidence="2" id="KW-0732">Signal</keyword>
<keyword evidence="5" id="KW-1185">Reference proteome</keyword>
<dbReference type="OrthoDB" id="9814383at2"/>
<feature type="chain" id="PRO_5020952026" description="Peptidase M1 membrane alanine aminopeptidase domain-containing protein" evidence="2">
    <location>
        <begin position="23"/>
        <end position="657"/>
    </location>
</feature>
<evidence type="ECO:0000259" key="3">
    <source>
        <dbReference type="Pfam" id="PF01433"/>
    </source>
</evidence>
<reference evidence="4 5" key="1">
    <citation type="submission" date="2019-03" db="EMBL/GenBank/DDBJ databases">
        <title>Genomic Encyclopedia of Type Strains, Phase IV (KMG-IV): sequencing the most valuable type-strain genomes for metagenomic binning, comparative biology and taxonomic classification.</title>
        <authorList>
            <person name="Goeker M."/>
        </authorList>
    </citation>
    <scope>NUCLEOTIDE SEQUENCE [LARGE SCALE GENOMIC DNA]</scope>
    <source>
        <strain evidence="4 5">DSM 100059</strain>
    </source>
</reference>